<evidence type="ECO:0000256" key="8">
    <source>
        <dbReference type="ARBA" id="ARBA00022840"/>
    </source>
</evidence>
<dbReference type="EMBL" id="UINC01005042">
    <property type="protein sequence ID" value="SVA18662.1"/>
    <property type="molecule type" value="Genomic_DNA"/>
</dbReference>
<dbReference type="NCBIfam" id="TIGR00682">
    <property type="entry name" value="lpxK"/>
    <property type="match status" value="1"/>
</dbReference>
<protein>
    <recommendedName>
        <fullName evidence="2">tetraacyldisaccharide 4'-kinase</fullName>
        <ecNumber evidence="2">2.7.1.130</ecNumber>
    </recommendedName>
</protein>
<feature type="non-terminal residue" evidence="10">
    <location>
        <position position="1"/>
    </location>
</feature>
<evidence type="ECO:0000256" key="5">
    <source>
        <dbReference type="ARBA" id="ARBA00022679"/>
    </source>
</evidence>
<evidence type="ECO:0000256" key="1">
    <source>
        <dbReference type="ARBA" id="ARBA00004870"/>
    </source>
</evidence>
<dbReference type="GO" id="GO:0009244">
    <property type="term" value="P:lipopolysaccharide core region biosynthetic process"/>
    <property type="evidence" value="ECO:0007669"/>
    <property type="project" value="TreeGrafter"/>
</dbReference>
<comment type="pathway">
    <text evidence="1">Glycolipid biosynthesis; lipid IV(A) biosynthesis; lipid IV(A) from (3R)-3-hydroxytetradecanoyl-[acyl-carrier-protein] and UDP-N-acetyl-alpha-D-glucosamine: step 6/6.</text>
</comment>
<organism evidence="10">
    <name type="scientific">marine metagenome</name>
    <dbReference type="NCBI Taxonomy" id="408172"/>
    <lineage>
        <taxon>unclassified sequences</taxon>
        <taxon>metagenomes</taxon>
        <taxon>ecological metagenomes</taxon>
    </lineage>
</organism>
<dbReference type="PANTHER" id="PTHR42724">
    <property type="entry name" value="TETRAACYLDISACCHARIDE 4'-KINASE"/>
    <property type="match status" value="1"/>
</dbReference>
<evidence type="ECO:0000313" key="10">
    <source>
        <dbReference type="EMBL" id="SVA18662.1"/>
    </source>
</evidence>
<dbReference type="GO" id="GO:0005524">
    <property type="term" value="F:ATP binding"/>
    <property type="evidence" value="ECO:0007669"/>
    <property type="project" value="UniProtKB-KW"/>
</dbReference>
<keyword evidence="9" id="KW-0443">Lipid metabolism</keyword>
<keyword evidence="3" id="KW-0444">Lipid biosynthesis</keyword>
<sequence>VSIRPFLSPLTIVYLGLILWRDFFYRIDVFPKRKLSCVVISIGNISSGGTGKTPMVISLAKFFKKAGKSVAVLSRGYGRQSSGSLLVTDGYSKPPDWRLCGDEPALMAMALKGVPIIVDKNRFRGGSFLIKHFNPDIILLDDGFQHFSISRNIDIVLINSSDLQKDHRLLPLGHLREPWSCARRADLIFLTKTNLKKPSDYITRKIKQLNVPFFSSTISAISVLSSINEETRSIKNLSGRHVLALSAIGDPGGFHSLIKKTGATIAESLIYQDHHTYTKNDWKIIKETTEEVGADLILTTEKDLLKLEAFSGDVPIHAIRINLNIEDQGFQIIRDFIDKIEIIN</sequence>
<dbReference type="SUPFAM" id="SSF52540">
    <property type="entry name" value="P-loop containing nucleoside triphosphate hydrolases"/>
    <property type="match status" value="1"/>
</dbReference>
<dbReference type="InterPro" id="IPR003758">
    <property type="entry name" value="LpxK"/>
</dbReference>
<proteinExistence type="inferred from homology"/>
<keyword evidence="8" id="KW-0067">ATP-binding</keyword>
<evidence type="ECO:0000256" key="2">
    <source>
        <dbReference type="ARBA" id="ARBA00012071"/>
    </source>
</evidence>
<name>A0A381TRI7_9ZZZZ</name>
<evidence type="ECO:0000256" key="4">
    <source>
        <dbReference type="ARBA" id="ARBA00022556"/>
    </source>
</evidence>
<dbReference type="GO" id="GO:0009029">
    <property type="term" value="F:lipid-A 4'-kinase activity"/>
    <property type="evidence" value="ECO:0007669"/>
    <property type="project" value="UniProtKB-EC"/>
</dbReference>
<dbReference type="AlphaFoldDB" id="A0A381TRI7"/>
<dbReference type="PANTHER" id="PTHR42724:SF1">
    <property type="entry name" value="TETRAACYLDISACCHARIDE 4'-KINASE, MITOCHONDRIAL-RELATED"/>
    <property type="match status" value="1"/>
</dbReference>
<accession>A0A381TRI7</accession>
<keyword evidence="7" id="KW-0418">Kinase</keyword>
<keyword evidence="4" id="KW-0441">Lipid A biosynthesis</keyword>
<evidence type="ECO:0000256" key="7">
    <source>
        <dbReference type="ARBA" id="ARBA00022777"/>
    </source>
</evidence>
<evidence type="ECO:0000256" key="9">
    <source>
        <dbReference type="ARBA" id="ARBA00023098"/>
    </source>
</evidence>
<dbReference type="InterPro" id="IPR027417">
    <property type="entry name" value="P-loop_NTPase"/>
</dbReference>
<dbReference type="GO" id="GO:0005886">
    <property type="term" value="C:plasma membrane"/>
    <property type="evidence" value="ECO:0007669"/>
    <property type="project" value="TreeGrafter"/>
</dbReference>
<keyword evidence="5" id="KW-0808">Transferase</keyword>
<gene>
    <name evidence="10" type="ORF">METZ01_LOCUS71516</name>
</gene>
<evidence type="ECO:0000256" key="3">
    <source>
        <dbReference type="ARBA" id="ARBA00022516"/>
    </source>
</evidence>
<dbReference type="Pfam" id="PF02606">
    <property type="entry name" value="LpxK"/>
    <property type="match status" value="1"/>
</dbReference>
<keyword evidence="6" id="KW-0547">Nucleotide-binding</keyword>
<dbReference type="UniPathway" id="UPA00359">
    <property type="reaction ID" value="UER00482"/>
</dbReference>
<evidence type="ECO:0000256" key="6">
    <source>
        <dbReference type="ARBA" id="ARBA00022741"/>
    </source>
</evidence>
<dbReference type="EC" id="2.7.1.130" evidence="2"/>
<dbReference type="GO" id="GO:0009245">
    <property type="term" value="P:lipid A biosynthetic process"/>
    <property type="evidence" value="ECO:0007669"/>
    <property type="project" value="UniProtKB-KW"/>
</dbReference>
<reference evidence="10" key="1">
    <citation type="submission" date="2018-05" db="EMBL/GenBank/DDBJ databases">
        <authorList>
            <person name="Lanie J.A."/>
            <person name="Ng W.-L."/>
            <person name="Kazmierczak K.M."/>
            <person name="Andrzejewski T.M."/>
            <person name="Davidsen T.M."/>
            <person name="Wayne K.J."/>
            <person name="Tettelin H."/>
            <person name="Glass J.I."/>
            <person name="Rusch D."/>
            <person name="Podicherti R."/>
            <person name="Tsui H.-C.T."/>
            <person name="Winkler M.E."/>
        </authorList>
    </citation>
    <scope>NUCLEOTIDE SEQUENCE</scope>
</reference>
<dbReference type="HAMAP" id="MF_00409">
    <property type="entry name" value="LpxK"/>
    <property type="match status" value="1"/>
</dbReference>